<gene>
    <name evidence="2" type="ORF">BDV41DRAFT_570817</name>
</gene>
<dbReference type="Pfam" id="PF01636">
    <property type="entry name" value="APH"/>
    <property type="match status" value="1"/>
</dbReference>
<dbReference type="PANTHER" id="PTHR21310">
    <property type="entry name" value="AMINOGLYCOSIDE PHOSPHOTRANSFERASE-RELATED-RELATED"/>
    <property type="match status" value="1"/>
</dbReference>
<name>A0A5N6WK53_9EURO</name>
<evidence type="ECO:0000313" key="2">
    <source>
        <dbReference type="EMBL" id="KAE8319900.1"/>
    </source>
</evidence>
<dbReference type="EMBL" id="ML738293">
    <property type="protein sequence ID" value="KAE8319900.1"/>
    <property type="molecule type" value="Genomic_DNA"/>
</dbReference>
<evidence type="ECO:0000313" key="3">
    <source>
        <dbReference type="Proteomes" id="UP000325433"/>
    </source>
</evidence>
<dbReference type="AlphaFoldDB" id="A0A5N6WK53"/>
<accession>A0A5N6WK53</accession>
<dbReference type="InterPro" id="IPR011009">
    <property type="entry name" value="Kinase-like_dom_sf"/>
</dbReference>
<reference evidence="3" key="1">
    <citation type="submission" date="2019-04" db="EMBL/GenBank/DDBJ databases">
        <title>Friends and foes A comparative genomics studyof 23 Aspergillus species from section Flavi.</title>
        <authorList>
            <consortium name="DOE Joint Genome Institute"/>
            <person name="Kjaerbolling I."/>
            <person name="Vesth T."/>
            <person name="Frisvad J.C."/>
            <person name="Nybo J.L."/>
            <person name="Theobald S."/>
            <person name="Kildgaard S."/>
            <person name="Isbrandt T."/>
            <person name="Kuo A."/>
            <person name="Sato A."/>
            <person name="Lyhne E.K."/>
            <person name="Kogle M.E."/>
            <person name="Wiebenga A."/>
            <person name="Kun R.S."/>
            <person name="Lubbers R.J."/>
            <person name="Makela M.R."/>
            <person name="Barry K."/>
            <person name="Chovatia M."/>
            <person name="Clum A."/>
            <person name="Daum C."/>
            <person name="Haridas S."/>
            <person name="He G."/>
            <person name="LaButti K."/>
            <person name="Lipzen A."/>
            <person name="Mondo S."/>
            <person name="Riley R."/>
            <person name="Salamov A."/>
            <person name="Simmons B.A."/>
            <person name="Magnuson J.K."/>
            <person name="Henrissat B."/>
            <person name="Mortensen U.H."/>
            <person name="Larsen T.O."/>
            <person name="Devries R.P."/>
            <person name="Grigoriev I.V."/>
            <person name="Machida M."/>
            <person name="Baker S.E."/>
            <person name="Andersen M.R."/>
        </authorList>
    </citation>
    <scope>NUCLEOTIDE SEQUENCE [LARGE SCALE GENOMIC DNA]</scope>
    <source>
        <strain evidence="3">CBS 130015</strain>
    </source>
</reference>
<evidence type="ECO:0000259" key="1">
    <source>
        <dbReference type="Pfam" id="PF01636"/>
    </source>
</evidence>
<dbReference type="SUPFAM" id="SSF56112">
    <property type="entry name" value="Protein kinase-like (PK-like)"/>
    <property type="match status" value="1"/>
</dbReference>
<sequence length="196" mass="22466">MDASLVSFFAKSWVNRLEEPYRSKYSLSDLQGKLDILSQELPSRFTDSIKKILEELPLIFVPTYPLVLTHTDLCEMNIIVDPDRGGITGIVDWDEAKVLPFGMSLWGFQNMLGFMNSTGWHYHENSSRLRSLFWDIFYQNVGVVSSDERRAIQIAERAGLLFRYGFTREDGVSERPANEQDSSIKYLDALLLGLDN</sequence>
<dbReference type="Proteomes" id="UP000325433">
    <property type="component" value="Unassembled WGS sequence"/>
</dbReference>
<organism evidence="2 3">
    <name type="scientific">Aspergillus transmontanensis</name>
    <dbReference type="NCBI Taxonomy" id="1034304"/>
    <lineage>
        <taxon>Eukaryota</taxon>
        <taxon>Fungi</taxon>
        <taxon>Dikarya</taxon>
        <taxon>Ascomycota</taxon>
        <taxon>Pezizomycotina</taxon>
        <taxon>Eurotiomycetes</taxon>
        <taxon>Eurotiomycetidae</taxon>
        <taxon>Eurotiales</taxon>
        <taxon>Aspergillaceae</taxon>
        <taxon>Aspergillus</taxon>
        <taxon>Aspergillus subgen. Circumdati</taxon>
    </lineage>
</organism>
<dbReference type="PANTHER" id="PTHR21310:SF59">
    <property type="entry name" value="AMINOGLYCOSIDE PHOSPHOTRANSFERASE DOMAIN-CONTAINING PROTEIN"/>
    <property type="match status" value="1"/>
</dbReference>
<proteinExistence type="predicted"/>
<keyword evidence="3" id="KW-1185">Reference proteome</keyword>
<protein>
    <recommendedName>
        <fullName evidence="1">Aminoglycoside phosphotransferase domain-containing protein</fullName>
    </recommendedName>
</protein>
<dbReference type="InterPro" id="IPR002575">
    <property type="entry name" value="Aminoglycoside_PTrfase"/>
</dbReference>
<dbReference type="InterPro" id="IPR051678">
    <property type="entry name" value="AGP_Transferase"/>
</dbReference>
<feature type="domain" description="Aminoglycoside phosphotransferase" evidence="1">
    <location>
        <begin position="39"/>
        <end position="110"/>
    </location>
</feature>
<dbReference type="Gene3D" id="3.90.1200.10">
    <property type="match status" value="1"/>
</dbReference>